<name>A0A9P0F621_BEMTA</name>
<dbReference type="PANTHER" id="PTHR11157:SF69">
    <property type="entry name" value="ELONGATION OF VERY LONG CHAIN FATTY ACIDS PROTEIN 7"/>
    <property type="match status" value="1"/>
</dbReference>
<dbReference type="EC" id="2.3.1.199" evidence="10"/>
<keyword evidence="8 10" id="KW-0472">Membrane</keyword>
<evidence type="ECO:0000256" key="2">
    <source>
        <dbReference type="ARBA" id="ARBA00022516"/>
    </source>
</evidence>
<dbReference type="InterPro" id="IPR030457">
    <property type="entry name" value="ELO_CS"/>
</dbReference>
<dbReference type="EMBL" id="OU963867">
    <property type="protein sequence ID" value="CAH0391218.1"/>
    <property type="molecule type" value="Genomic_DNA"/>
</dbReference>
<protein>
    <recommendedName>
        <fullName evidence="10">Elongation of very long chain fatty acids protein</fullName>
        <ecNumber evidence="10">2.3.1.199</ecNumber>
    </recommendedName>
    <alternativeName>
        <fullName evidence="10">Very-long-chain 3-oxoacyl-CoA synthase</fullName>
    </alternativeName>
</protein>
<evidence type="ECO:0000256" key="6">
    <source>
        <dbReference type="ARBA" id="ARBA00022989"/>
    </source>
</evidence>
<evidence type="ECO:0000256" key="4">
    <source>
        <dbReference type="ARBA" id="ARBA00022692"/>
    </source>
</evidence>
<dbReference type="GO" id="GO:0019367">
    <property type="term" value="P:fatty acid elongation, saturated fatty acid"/>
    <property type="evidence" value="ECO:0007669"/>
    <property type="project" value="TreeGrafter"/>
</dbReference>
<dbReference type="GO" id="GO:0009922">
    <property type="term" value="F:fatty acid elongase activity"/>
    <property type="evidence" value="ECO:0007669"/>
    <property type="project" value="UniProtKB-EC"/>
</dbReference>
<keyword evidence="4 10" id="KW-0812">Transmembrane</keyword>
<dbReference type="PROSITE" id="PS01188">
    <property type="entry name" value="ELO"/>
    <property type="match status" value="1"/>
</dbReference>
<comment type="subcellular location">
    <subcellularLocation>
        <location evidence="1">Membrane</location>
        <topology evidence="1">Multi-pass membrane protein</topology>
    </subcellularLocation>
</comment>
<feature type="transmembrane region" description="Helical" evidence="10">
    <location>
        <begin position="248"/>
        <end position="269"/>
    </location>
</feature>
<dbReference type="GO" id="GO:0030148">
    <property type="term" value="P:sphingolipid biosynthetic process"/>
    <property type="evidence" value="ECO:0007669"/>
    <property type="project" value="TreeGrafter"/>
</dbReference>
<feature type="transmembrane region" description="Helical" evidence="10">
    <location>
        <begin position="76"/>
        <end position="100"/>
    </location>
</feature>
<dbReference type="GO" id="GO:0005789">
    <property type="term" value="C:endoplasmic reticulum membrane"/>
    <property type="evidence" value="ECO:0007669"/>
    <property type="project" value="TreeGrafter"/>
</dbReference>
<sequence>MDFSSAPLNDSSSGWIKHWKQITDEFKPDREVDTWFLMGSPWPMMVILLLYLQFVLKSGPEMMKNRPPLKLRGLIIFYNTFQICLNGALFFSCFGTPGFVSYVWRECCRPTAVAVSPQEAAHLLLFNRGSWWFLMAKVLDLLDTVFFVLNKKNSHISFLHVYHHSSMMLTVWFGFKYIRPLHSTLPGVLNALIHVIMYTYYLVSILSPGIGKKYIRMKMIVTRLQIVQFVVILAHCTAVYMNCPVPRSIIYLLFFHVTAFLILFLNFYIKQYIIKKGNNHELKSSTKKVS</sequence>
<accession>A0A9P0F621</accession>
<evidence type="ECO:0000313" key="11">
    <source>
        <dbReference type="EMBL" id="CAH0391218.1"/>
    </source>
</evidence>
<feature type="transmembrane region" description="Helical" evidence="10">
    <location>
        <begin position="161"/>
        <end position="178"/>
    </location>
</feature>
<dbReference type="PANTHER" id="PTHR11157">
    <property type="entry name" value="FATTY ACID ACYL TRANSFERASE-RELATED"/>
    <property type="match status" value="1"/>
</dbReference>
<evidence type="ECO:0000256" key="10">
    <source>
        <dbReference type="RuleBase" id="RU361115"/>
    </source>
</evidence>
<evidence type="ECO:0000256" key="3">
    <source>
        <dbReference type="ARBA" id="ARBA00022679"/>
    </source>
</evidence>
<evidence type="ECO:0000256" key="5">
    <source>
        <dbReference type="ARBA" id="ARBA00022832"/>
    </source>
</evidence>
<keyword evidence="6 10" id="KW-1133">Transmembrane helix</keyword>
<dbReference type="AlphaFoldDB" id="A0A9P0F621"/>
<dbReference type="OrthoDB" id="434092at2759"/>
<dbReference type="Proteomes" id="UP001152759">
    <property type="component" value="Chromosome 6"/>
</dbReference>
<comment type="catalytic activity">
    <reaction evidence="10">
        <text>a very-long-chain acyl-CoA + malonyl-CoA + H(+) = a very-long-chain 3-oxoacyl-CoA + CO2 + CoA</text>
        <dbReference type="Rhea" id="RHEA:32727"/>
        <dbReference type="ChEBI" id="CHEBI:15378"/>
        <dbReference type="ChEBI" id="CHEBI:16526"/>
        <dbReference type="ChEBI" id="CHEBI:57287"/>
        <dbReference type="ChEBI" id="CHEBI:57384"/>
        <dbReference type="ChEBI" id="CHEBI:90725"/>
        <dbReference type="ChEBI" id="CHEBI:90736"/>
        <dbReference type="EC" id="2.3.1.199"/>
    </reaction>
</comment>
<dbReference type="GO" id="GO:0034625">
    <property type="term" value="P:fatty acid elongation, monounsaturated fatty acid"/>
    <property type="evidence" value="ECO:0007669"/>
    <property type="project" value="TreeGrafter"/>
</dbReference>
<keyword evidence="12" id="KW-1185">Reference proteome</keyword>
<evidence type="ECO:0000313" key="12">
    <source>
        <dbReference type="Proteomes" id="UP001152759"/>
    </source>
</evidence>
<dbReference type="GO" id="GO:0034626">
    <property type="term" value="P:fatty acid elongation, polyunsaturated fatty acid"/>
    <property type="evidence" value="ECO:0007669"/>
    <property type="project" value="TreeGrafter"/>
</dbReference>
<feature type="transmembrane region" description="Helical" evidence="10">
    <location>
        <begin position="35"/>
        <end position="56"/>
    </location>
</feature>
<comment type="similarity">
    <text evidence="10">Belongs to the ELO family.</text>
</comment>
<feature type="transmembrane region" description="Helical" evidence="10">
    <location>
        <begin position="224"/>
        <end position="242"/>
    </location>
</feature>
<feature type="transmembrane region" description="Helical" evidence="10">
    <location>
        <begin position="184"/>
        <end position="203"/>
    </location>
</feature>
<organism evidence="11 12">
    <name type="scientific">Bemisia tabaci</name>
    <name type="common">Sweetpotato whitefly</name>
    <name type="synonym">Aleurodes tabaci</name>
    <dbReference type="NCBI Taxonomy" id="7038"/>
    <lineage>
        <taxon>Eukaryota</taxon>
        <taxon>Metazoa</taxon>
        <taxon>Ecdysozoa</taxon>
        <taxon>Arthropoda</taxon>
        <taxon>Hexapoda</taxon>
        <taxon>Insecta</taxon>
        <taxon>Pterygota</taxon>
        <taxon>Neoptera</taxon>
        <taxon>Paraneoptera</taxon>
        <taxon>Hemiptera</taxon>
        <taxon>Sternorrhyncha</taxon>
        <taxon>Aleyrodoidea</taxon>
        <taxon>Aleyrodidae</taxon>
        <taxon>Aleyrodinae</taxon>
        <taxon>Bemisia</taxon>
    </lineage>
</organism>
<dbReference type="InterPro" id="IPR002076">
    <property type="entry name" value="ELO_fam"/>
</dbReference>
<proteinExistence type="inferred from homology"/>
<keyword evidence="9 10" id="KW-0275">Fatty acid biosynthesis</keyword>
<keyword evidence="7 10" id="KW-0443">Lipid metabolism</keyword>
<keyword evidence="3 10" id="KW-0808">Transferase</keyword>
<gene>
    <name evidence="11" type="ORF">BEMITA_LOCUS9860</name>
</gene>
<evidence type="ECO:0000256" key="7">
    <source>
        <dbReference type="ARBA" id="ARBA00023098"/>
    </source>
</evidence>
<dbReference type="KEGG" id="btab:109032645"/>
<evidence type="ECO:0000256" key="9">
    <source>
        <dbReference type="ARBA" id="ARBA00023160"/>
    </source>
</evidence>
<keyword evidence="2 10" id="KW-0444">Lipid biosynthesis</keyword>
<feature type="transmembrane region" description="Helical" evidence="10">
    <location>
        <begin position="131"/>
        <end position="149"/>
    </location>
</feature>
<evidence type="ECO:0000256" key="8">
    <source>
        <dbReference type="ARBA" id="ARBA00023136"/>
    </source>
</evidence>
<keyword evidence="5 10" id="KW-0276">Fatty acid metabolism</keyword>
<dbReference type="Pfam" id="PF01151">
    <property type="entry name" value="ELO"/>
    <property type="match status" value="1"/>
</dbReference>
<reference evidence="11" key="1">
    <citation type="submission" date="2021-12" db="EMBL/GenBank/DDBJ databases">
        <authorList>
            <person name="King R."/>
        </authorList>
    </citation>
    <scope>NUCLEOTIDE SEQUENCE</scope>
</reference>
<evidence type="ECO:0000256" key="1">
    <source>
        <dbReference type="ARBA" id="ARBA00004141"/>
    </source>
</evidence>
<dbReference type="GO" id="GO:0042761">
    <property type="term" value="P:very long-chain fatty acid biosynthetic process"/>
    <property type="evidence" value="ECO:0007669"/>
    <property type="project" value="TreeGrafter"/>
</dbReference>